<proteinExistence type="predicted"/>
<dbReference type="SMART" id="SM00382">
    <property type="entry name" value="AAA"/>
    <property type="match status" value="1"/>
</dbReference>
<evidence type="ECO:0000313" key="5">
    <source>
        <dbReference type="EMBL" id="SUZ80709.1"/>
    </source>
</evidence>
<dbReference type="InterPro" id="IPR050093">
    <property type="entry name" value="ABC_SmlMolc_Importer"/>
</dbReference>
<reference evidence="5" key="1">
    <citation type="submission" date="2018-05" db="EMBL/GenBank/DDBJ databases">
        <authorList>
            <person name="Lanie J.A."/>
            <person name="Ng W.-L."/>
            <person name="Kazmierczak K.M."/>
            <person name="Andrzejewski T.M."/>
            <person name="Davidsen T.M."/>
            <person name="Wayne K.J."/>
            <person name="Tettelin H."/>
            <person name="Glass J.I."/>
            <person name="Rusch D."/>
            <person name="Podicherti R."/>
            <person name="Tsui H.-C.T."/>
            <person name="Winkler M.E."/>
        </authorList>
    </citation>
    <scope>NUCLEOTIDE SEQUENCE</scope>
</reference>
<dbReference type="PROSITE" id="PS00211">
    <property type="entry name" value="ABC_TRANSPORTER_1"/>
    <property type="match status" value="1"/>
</dbReference>
<keyword evidence="1" id="KW-0813">Transport</keyword>
<sequence>MLNKRTAVPRAIAEGLTVADLSVAYDGPTVLDDVSLKVAAGEVVALLGPSGCGKTTLLRTIAGLERQRAGTVLLGDRVLSDDQTFVPPERRRIGMVFQDGALFPHLNVGQNVAYGLPRSERRSDRVVEALEMVGLTDLDRRMPGSLSGGQQQRVALARALAPRPGVLLLDEPFSGLDSSLRVQVRGEIYRLLVELGITTVFVTHDQEEAFVLGDRVAVLNDGRLAQVGTPDELYRHPVDRWVARFVGDANLLPVPSAVGICATPVGDVPVSRDVDGPAELLLRPEDIRVASGGGGTVELVEYYGHDAMVLVRLHDGIFIQARTEPDVAFQRGDQVDVTYVGPGAVALDV</sequence>
<gene>
    <name evidence="5" type="ORF">METZ01_LOCUS33563</name>
</gene>
<accession>A0A381QQA1</accession>
<name>A0A381QQA1_9ZZZZ</name>
<dbReference type="FunFam" id="3.40.50.300:FF:000425">
    <property type="entry name" value="Probable ABC transporter, ATP-binding subunit"/>
    <property type="match status" value="1"/>
</dbReference>
<keyword evidence="2" id="KW-0547">Nucleotide-binding</keyword>
<dbReference type="AlphaFoldDB" id="A0A381QQA1"/>
<dbReference type="InterPro" id="IPR008995">
    <property type="entry name" value="Mo/tungstate-bd_C_term_dom"/>
</dbReference>
<dbReference type="Pfam" id="PF00005">
    <property type="entry name" value="ABC_tran"/>
    <property type="match status" value="1"/>
</dbReference>
<dbReference type="InterPro" id="IPR013611">
    <property type="entry name" value="Transp-assoc_OB_typ2"/>
</dbReference>
<dbReference type="Gene3D" id="3.40.50.300">
    <property type="entry name" value="P-loop containing nucleotide triphosphate hydrolases"/>
    <property type="match status" value="1"/>
</dbReference>
<dbReference type="Pfam" id="PF08402">
    <property type="entry name" value="TOBE_2"/>
    <property type="match status" value="1"/>
</dbReference>
<dbReference type="InterPro" id="IPR003439">
    <property type="entry name" value="ABC_transporter-like_ATP-bd"/>
</dbReference>
<evidence type="ECO:0000259" key="4">
    <source>
        <dbReference type="PROSITE" id="PS50893"/>
    </source>
</evidence>
<dbReference type="SUPFAM" id="SSF50331">
    <property type="entry name" value="MOP-like"/>
    <property type="match status" value="1"/>
</dbReference>
<dbReference type="InterPro" id="IPR017871">
    <property type="entry name" value="ABC_transporter-like_CS"/>
</dbReference>
<evidence type="ECO:0000256" key="2">
    <source>
        <dbReference type="ARBA" id="ARBA00022741"/>
    </source>
</evidence>
<dbReference type="InterPro" id="IPR012340">
    <property type="entry name" value="NA-bd_OB-fold"/>
</dbReference>
<dbReference type="EMBL" id="UINC01001438">
    <property type="protein sequence ID" value="SUZ80709.1"/>
    <property type="molecule type" value="Genomic_DNA"/>
</dbReference>
<feature type="domain" description="ABC transporter" evidence="4">
    <location>
        <begin position="16"/>
        <end position="246"/>
    </location>
</feature>
<dbReference type="PROSITE" id="PS50893">
    <property type="entry name" value="ABC_TRANSPORTER_2"/>
    <property type="match status" value="1"/>
</dbReference>
<dbReference type="SUPFAM" id="SSF52540">
    <property type="entry name" value="P-loop containing nucleoside triphosphate hydrolases"/>
    <property type="match status" value="1"/>
</dbReference>
<dbReference type="InterPro" id="IPR027417">
    <property type="entry name" value="P-loop_NTPase"/>
</dbReference>
<dbReference type="GO" id="GO:0043190">
    <property type="term" value="C:ATP-binding cassette (ABC) transporter complex"/>
    <property type="evidence" value="ECO:0007669"/>
    <property type="project" value="InterPro"/>
</dbReference>
<dbReference type="GO" id="GO:0016887">
    <property type="term" value="F:ATP hydrolysis activity"/>
    <property type="evidence" value="ECO:0007669"/>
    <property type="project" value="InterPro"/>
</dbReference>
<dbReference type="GO" id="GO:0005524">
    <property type="term" value="F:ATP binding"/>
    <property type="evidence" value="ECO:0007669"/>
    <property type="project" value="UniProtKB-KW"/>
</dbReference>
<dbReference type="PANTHER" id="PTHR42781:SF4">
    <property type="entry name" value="SPERMIDINE_PUTRESCINE IMPORT ATP-BINDING PROTEIN POTA"/>
    <property type="match status" value="1"/>
</dbReference>
<dbReference type="Gene3D" id="2.40.50.140">
    <property type="entry name" value="Nucleic acid-binding proteins"/>
    <property type="match status" value="1"/>
</dbReference>
<protein>
    <recommendedName>
        <fullName evidence="4">ABC transporter domain-containing protein</fullName>
    </recommendedName>
</protein>
<evidence type="ECO:0000256" key="1">
    <source>
        <dbReference type="ARBA" id="ARBA00022448"/>
    </source>
</evidence>
<evidence type="ECO:0000256" key="3">
    <source>
        <dbReference type="ARBA" id="ARBA00022840"/>
    </source>
</evidence>
<keyword evidence="3" id="KW-0067">ATP-binding</keyword>
<dbReference type="PANTHER" id="PTHR42781">
    <property type="entry name" value="SPERMIDINE/PUTRESCINE IMPORT ATP-BINDING PROTEIN POTA"/>
    <property type="match status" value="1"/>
</dbReference>
<dbReference type="InterPro" id="IPR003593">
    <property type="entry name" value="AAA+_ATPase"/>
</dbReference>
<dbReference type="GO" id="GO:0022857">
    <property type="term" value="F:transmembrane transporter activity"/>
    <property type="evidence" value="ECO:0007669"/>
    <property type="project" value="InterPro"/>
</dbReference>
<organism evidence="5">
    <name type="scientific">marine metagenome</name>
    <dbReference type="NCBI Taxonomy" id="408172"/>
    <lineage>
        <taxon>unclassified sequences</taxon>
        <taxon>metagenomes</taxon>
        <taxon>ecological metagenomes</taxon>
    </lineage>
</organism>